<reference evidence="2 3" key="3">
    <citation type="submission" date="2017-10" db="EMBL/GenBank/DDBJ databases">
        <title>Extensive intraspecific genome diversity in a model arbuscular mycorrhizal fungus.</title>
        <authorList>
            <person name="Chen E.C.H."/>
            <person name="Morin E."/>
            <person name="Baudet D."/>
            <person name="Noel J."/>
            <person name="Ndikumana S."/>
            <person name="Charron P."/>
            <person name="St-Onge C."/>
            <person name="Giorgi J."/>
            <person name="Grigoriev I.V."/>
            <person name="Roux C."/>
            <person name="Martin F.M."/>
            <person name="Corradi N."/>
        </authorList>
    </citation>
    <scope>NUCLEOTIDE SEQUENCE [LARGE SCALE GENOMIC DNA]</scope>
    <source>
        <strain evidence="2 3">A1</strain>
    </source>
</reference>
<proteinExistence type="predicted"/>
<protein>
    <submittedName>
        <fullName evidence="1">Uncharacterized protein</fullName>
    </submittedName>
</protein>
<feature type="non-terminal residue" evidence="1">
    <location>
        <position position="51"/>
    </location>
</feature>
<reference evidence="1 4" key="2">
    <citation type="submission" date="2017-09" db="EMBL/GenBank/DDBJ databases">
        <title>Extensive intraspecific genome diversity in a model arbuscular mycorrhizal fungus.</title>
        <authorList>
            <person name="Chen E.C."/>
            <person name="Morin E."/>
            <person name="Beaudet D."/>
            <person name="Noel J."/>
            <person name="Ndikumana S."/>
            <person name="Charron P."/>
            <person name="St-Onge C."/>
            <person name="Giorgi J."/>
            <person name="Grigoriev I.V."/>
            <person name="Roux C."/>
            <person name="Martin F.M."/>
            <person name="Corradi N."/>
        </authorList>
    </citation>
    <scope>NUCLEOTIDE SEQUENCE [LARGE SCALE GENOMIC DNA]</scope>
    <source>
        <strain evidence="1 4">A5</strain>
    </source>
</reference>
<reference evidence="2 3" key="4">
    <citation type="submission" date="2017-10" db="EMBL/GenBank/DDBJ databases">
        <title>Genome analyses suggest a sexual origin of heterokaryosis in a supposedly ancient asexual fungus.</title>
        <authorList>
            <person name="Corradi N."/>
            <person name="Sedzielewska K."/>
            <person name="Noel J."/>
            <person name="Charron P."/>
            <person name="Farinelli L."/>
            <person name="Marton T."/>
            <person name="Kruger M."/>
            <person name="Pelin A."/>
            <person name="Brachmann A."/>
            <person name="Corradi N."/>
        </authorList>
    </citation>
    <scope>NUCLEOTIDE SEQUENCE [LARGE SCALE GENOMIC DNA]</scope>
    <source>
        <strain evidence="2 3">A1</strain>
    </source>
</reference>
<dbReference type="Proteomes" id="UP000232722">
    <property type="component" value="Unassembled WGS sequence"/>
</dbReference>
<dbReference type="Proteomes" id="UP000232688">
    <property type="component" value="Unassembled WGS sequence"/>
</dbReference>
<dbReference type="OrthoDB" id="2342792at2759"/>
<evidence type="ECO:0000313" key="2">
    <source>
        <dbReference type="EMBL" id="PKC69270.1"/>
    </source>
</evidence>
<evidence type="ECO:0000313" key="4">
    <source>
        <dbReference type="Proteomes" id="UP000232722"/>
    </source>
</evidence>
<comment type="caution">
    <text evidence="1">The sequence shown here is derived from an EMBL/GenBank/DDBJ whole genome shotgun (WGS) entry which is preliminary data.</text>
</comment>
<dbReference type="VEuPathDB" id="FungiDB:RhiirA1_415853"/>
<evidence type="ECO:0000313" key="1">
    <source>
        <dbReference type="EMBL" id="PKC06623.1"/>
    </source>
</evidence>
<dbReference type="EMBL" id="LLXH01000286">
    <property type="protein sequence ID" value="PKC69270.1"/>
    <property type="molecule type" value="Genomic_DNA"/>
</dbReference>
<name>A0A2I1DTX8_9GLOM</name>
<evidence type="ECO:0000313" key="3">
    <source>
        <dbReference type="Proteomes" id="UP000232688"/>
    </source>
</evidence>
<organism evidence="1 4">
    <name type="scientific">Rhizophagus irregularis</name>
    <dbReference type="NCBI Taxonomy" id="588596"/>
    <lineage>
        <taxon>Eukaryota</taxon>
        <taxon>Fungi</taxon>
        <taxon>Fungi incertae sedis</taxon>
        <taxon>Mucoromycota</taxon>
        <taxon>Glomeromycotina</taxon>
        <taxon>Glomeromycetes</taxon>
        <taxon>Glomerales</taxon>
        <taxon>Glomeraceae</taxon>
        <taxon>Rhizophagus</taxon>
    </lineage>
</organism>
<dbReference type="AlphaFoldDB" id="A0A2I1DTX8"/>
<accession>A0A2I1DTX8</accession>
<gene>
    <name evidence="2" type="ORF">RhiirA1_415853</name>
    <name evidence="1" type="ORF">RhiirA5_360048</name>
</gene>
<dbReference type="EMBL" id="LLXJ01000734">
    <property type="protein sequence ID" value="PKC06623.1"/>
    <property type="molecule type" value="Genomic_DNA"/>
</dbReference>
<sequence length="51" mass="5910">MWKLNDKFSLLCEIGSAKSLLRAHDFHFNIGNKNFQEVVCHNERFGGNDEV</sequence>
<reference evidence="1 4" key="1">
    <citation type="submission" date="2016-04" db="EMBL/GenBank/DDBJ databases">
        <title>Genome analyses suggest a sexual origin of heterokaryosis in a supposedly ancient asexual fungus.</title>
        <authorList>
            <person name="Ropars J."/>
            <person name="Sedzielewska K."/>
            <person name="Noel J."/>
            <person name="Charron P."/>
            <person name="Farinelli L."/>
            <person name="Marton T."/>
            <person name="Kruger M."/>
            <person name="Pelin A."/>
            <person name="Brachmann A."/>
            <person name="Corradi N."/>
        </authorList>
    </citation>
    <scope>NUCLEOTIDE SEQUENCE [LARGE SCALE GENOMIC DNA]</scope>
    <source>
        <strain evidence="1 4">A5</strain>
    </source>
</reference>